<dbReference type="Proteomes" id="UP000198409">
    <property type="component" value="Unassembled WGS sequence"/>
</dbReference>
<proteinExistence type="predicted"/>
<evidence type="ECO:0000313" key="2">
    <source>
        <dbReference type="EMBL" id="TBN51653.1"/>
    </source>
</evidence>
<dbReference type="Proteomes" id="UP000292859">
    <property type="component" value="Unassembled WGS sequence"/>
</dbReference>
<protein>
    <submittedName>
        <fullName evidence="1">Uncharacterized protein</fullName>
    </submittedName>
</protein>
<dbReference type="RefSeq" id="WP_089387569.1">
    <property type="nucleotide sequence ID" value="NZ_FZNM01000003.1"/>
</dbReference>
<evidence type="ECO:0000313" key="4">
    <source>
        <dbReference type="Proteomes" id="UP000292859"/>
    </source>
</evidence>
<keyword evidence="4" id="KW-1185">Reference proteome</keyword>
<dbReference type="OrthoDB" id="34459at2"/>
<reference evidence="2 4" key="3">
    <citation type="submission" date="2019-02" db="EMBL/GenBank/DDBJ databases">
        <authorList>
            <person name="Zhang G."/>
        </authorList>
    </citation>
    <scope>NUCLEOTIDE SEQUENCE [LARGE SCALE GENOMIC DNA]</scope>
    <source>
        <strain evidence="2 4">CMB17</strain>
    </source>
</reference>
<gene>
    <name evidence="2" type="ORF">EYF88_07685</name>
    <name evidence="1" type="ORF">SAMN06265378_103450</name>
</gene>
<sequence length="101" mass="11233">MPLLTPDGRYIVVRGRLWRAANPHLDTADRAGLVSALMTARRTVRSASRARDAGMERAARRAVHDAKIALGERGPVWWNDGAPDFNRRMVRNTPMQTGSPN</sequence>
<accession>A0A238W7R6</accession>
<dbReference type="EMBL" id="FZNM01000003">
    <property type="protein sequence ID" value="SNR42600.1"/>
    <property type="molecule type" value="Genomic_DNA"/>
</dbReference>
<reference evidence="1" key="2">
    <citation type="submission" date="2017-06" db="EMBL/GenBank/DDBJ databases">
        <authorList>
            <person name="Kim H.J."/>
            <person name="Triplett B.A."/>
        </authorList>
    </citation>
    <scope>NUCLEOTIDE SEQUENCE [LARGE SCALE GENOMIC DNA]</scope>
    <source>
        <strain evidence="1">DSM 26170</strain>
    </source>
</reference>
<organism evidence="1 3">
    <name type="scientific">Paracoccus sediminis</name>
    <dbReference type="NCBI Taxonomy" id="1214787"/>
    <lineage>
        <taxon>Bacteria</taxon>
        <taxon>Pseudomonadati</taxon>
        <taxon>Pseudomonadota</taxon>
        <taxon>Alphaproteobacteria</taxon>
        <taxon>Rhodobacterales</taxon>
        <taxon>Paracoccaceae</taxon>
        <taxon>Paracoccus</taxon>
    </lineage>
</organism>
<dbReference type="AlphaFoldDB" id="A0A238W7R6"/>
<evidence type="ECO:0000313" key="3">
    <source>
        <dbReference type="Proteomes" id="UP000198409"/>
    </source>
</evidence>
<reference evidence="3" key="1">
    <citation type="submission" date="2017-06" db="EMBL/GenBank/DDBJ databases">
        <authorList>
            <person name="Varghese N."/>
            <person name="Submissions S."/>
        </authorList>
    </citation>
    <scope>NUCLEOTIDE SEQUENCE [LARGE SCALE GENOMIC DNA]</scope>
    <source>
        <strain evidence="3">DSM 26170</strain>
    </source>
</reference>
<name>A0A238W7R6_9RHOB</name>
<dbReference type="EMBL" id="SIRL01000003">
    <property type="protein sequence ID" value="TBN51653.1"/>
    <property type="molecule type" value="Genomic_DNA"/>
</dbReference>
<evidence type="ECO:0000313" key="1">
    <source>
        <dbReference type="EMBL" id="SNR42600.1"/>
    </source>
</evidence>